<feature type="compositionally biased region" description="Polar residues" evidence="1">
    <location>
        <begin position="41"/>
        <end position="57"/>
    </location>
</feature>
<evidence type="ECO:0000313" key="3">
    <source>
        <dbReference type="Proteomes" id="UP000799302"/>
    </source>
</evidence>
<gene>
    <name evidence="2" type="ORF">BT63DRAFT_470346</name>
</gene>
<dbReference type="Proteomes" id="UP000799302">
    <property type="component" value="Unassembled WGS sequence"/>
</dbReference>
<evidence type="ECO:0000256" key="1">
    <source>
        <dbReference type="SAM" id="MobiDB-lite"/>
    </source>
</evidence>
<feature type="compositionally biased region" description="Basic residues" evidence="1">
    <location>
        <begin position="58"/>
        <end position="69"/>
    </location>
</feature>
<accession>A0A6A6UES0</accession>
<evidence type="ECO:0000313" key="2">
    <source>
        <dbReference type="EMBL" id="KAF2670672.1"/>
    </source>
</evidence>
<proteinExistence type="predicted"/>
<feature type="region of interest" description="Disordered" evidence="1">
    <location>
        <begin position="40"/>
        <end position="81"/>
    </location>
</feature>
<organism evidence="2 3">
    <name type="scientific">Microthyrium microscopicum</name>
    <dbReference type="NCBI Taxonomy" id="703497"/>
    <lineage>
        <taxon>Eukaryota</taxon>
        <taxon>Fungi</taxon>
        <taxon>Dikarya</taxon>
        <taxon>Ascomycota</taxon>
        <taxon>Pezizomycotina</taxon>
        <taxon>Dothideomycetes</taxon>
        <taxon>Dothideomycetes incertae sedis</taxon>
        <taxon>Microthyriales</taxon>
        <taxon>Microthyriaceae</taxon>
        <taxon>Microthyrium</taxon>
    </lineage>
</organism>
<dbReference type="EMBL" id="MU004234">
    <property type="protein sequence ID" value="KAF2670672.1"/>
    <property type="molecule type" value="Genomic_DNA"/>
</dbReference>
<reference evidence="2" key="1">
    <citation type="journal article" date="2020" name="Stud. Mycol.">
        <title>101 Dothideomycetes genomes: a test case for predicting lifestyles and emergence of pathogens.</title>
        <authorList>
            <person name="Haridas S."/>
            <person name="Albert R."/>
            <person name="Binder M."/>
            <person name="Bloem J."/>
            <person name="Labutti K."/>
            <person name="Salamov A."/>
            <person name="Andreopoulos B."/>
            <person name="Baker S."/>
            <person name="Barry K."/>
            <person name="Bills G."/>
            <person name="Bluhm B."/>
            <person name="Cannon C."/>
            <person name="Castanera R."/>
            <person name="Culley D."/>
            <person name="Daum C."/>
            <person name="Ezra D."/>
            <person name="Gonzalez J."/>
            <person name="Henrissat B."/>
            <person name="Kuo A."/>
            <person name="Liang C."/>
            <person name="Lipzen A."/>
            <person name="Lutzoni F."/>
            <person name="Magnuson J."/>
            <person name="Mondo S."/>
            <person name="Nolan M."/>
            <person name="Ohm R."/>
            <person name="Pangilinan J."/>
            <person name="Park H.-J."/>
            <person name="Ramirez L."/>
            <person name="Alfaro M."/>
            <person name="Sun H."/>
            <person name="Tritt A."/>
            <person name="Yoshinaga Y."/>
            <person name="Zwiers L.-H."/>
            <person name="Turgeon B."/>
            <person name="Goodwin S."/>
            <person name="Spatafora J."/>
            <person name="Crous P."/>
            <person name="Grigoriev I."/>
        </authorList>
    </citation>
    <scope>NUCLEOTIDE SEQUENCE</scope>
    <source>
        <strain evidence="2">CBS 115976</strain>
    </source>
</reference>
<protein>
    <submittedName>
        <fullName evidence="2">Uncharacterized protein</fullName>
    </submittedName>
</protein>
<dbReference type="AlphaFoldDB" id="A0A6A6UES0"/>
<keyword evidence="3" id="KW-1185">Reference proteome</keyword>
<sequence>MAPKQTPSHFAELTSLPIRQRKVRQNKELAQMTLPIHTRPSKSQLIQQDCGKNSTSRHVARQYRQKRSTKPSPVAGQRQKRSTEHWKVVHLVAAQQEFLFEAIAHLLHPLPKVLNQYYNVPVISSEEEAPGTITALQDDLEYGAIVELYYSDSSAHPNELLMMELQNYINEAQQQISSAAEFFELEMSQFPPLGSQDEIDISFSQLSLSNAESGISRPISSKELQAVEYALQTVKRDTNTMAATLVVEQCHAREVFDCVHYIKERFQTNGIWPSLHGNETPEQTEFFRYLYIKMSKISKGSSPYNTGVPVDPVEVLSIAAFSRPKLWDVWKDIICKLVGYAHAIEKTIDKWLASELNGWTLPGPIAGTDDAIAADDGDTEMM</sequence>
<name>A0A6A6UES0_9PEZI</name>